<dbReference type="AlphaFoldDB" id="L8JBW5"/>
<dbReference type="GO" id="GO:0000156">
    <property type="term" value="F:phosphorelay response regulator activity"/>
    <property type="evidence" value="ECO:0007669"/>
    <property type="project" value="TreeGrafter"/>
</dbReference>
<dbReference type="InterPro" id="IPR011006">
    <property type="entry name" value="CheY-like_superfamily"/>
</dbReference>
<dbReference type="Gene3D" id="1.10.10.10">
    <property type="entry name" value="Winged helix-like DNA-binding domain superfamily/Winged helix DNA-binding domain"/>
    <property type="match status" value="1"/>
</dbReference>
<dbReference type="InterPro" id="IPR036388">
    <property type="entry name" value="WH-like_DNA-bd_sf"/>
</dbReference>
<dbReference type="GO" id="GO:0005829">
    <property type="term" value="C:cytosol"/>
    <property type="evidence" value="ECO:0007669"/>
    <property type="project" value="TreeGrafter"/>
</dbReference>
<dbReference type="EMBL" id="AMZO01000008">
    <property type="protein sequence ID" value="ELR66301.1"/>
    <property type="molecule type" value="Genomic_DNA"/>
</dbReference>
<dbReference type="CDD" id="cd00383">
    <property type="entry name" value="trans_reg_C"/>
    <property type="match status" value="1"/>
</dbReference>
<dbReference type="Gene3D" id="6.10.250.690">
    <property type="match status" value="1"/>
</dbReference>
<evidence type="ECO:0000259" key="11">
    <source>
        <dbReference type="PROSITE" id="PS51755"/>
    </source>
</evidence>
<evidence type="ECO:0000259" key="10">
    <source>
        <dbReference type="PROSITE" id="PS50110"/>
    </source>
</evidence>
<comment type="caution">
    <text evidence="8">Lacks conserved residue(s) required for the propagation of feature annotation.</text>
</comment>
<gene>
    <name evidence="12" type="ORF">C942_04889</name>
</gene>
<dbReference type="SUPFAM" id="SSF52172">
    <property type="entry name" value="CheY-like"/>
    <property type="match status" value="1"/>
</dbReference>
<dbReference type="InterPro" id="IPR039420">
    <property type="entry name" value="WalR-like"/>
</dbReference>
<evidence type="ECO:0000313" key="13">
    <source>
        <dbReference type="Proteomes" id="UP000011134"/>
    </source>
</evidence>
<comment type="subcellular location">
    <subcellularLocation>
        <location evidence="1">Cytoplasm</location>
    </subcellularLocation>
</comment>
<evidence type="ECO:0000256" key="5">
    <source>
        <dbReference type="ARBA" id="ARBA00023015"/>
    </source>
</evidence>
<feature type="domain" description="Response regulatory" evidence="10">
    <location>
        <begin position="3"/>
        <end position="115"/>
    </location>
</feature>
<evidence type="ECO:0000256" key="9">
    <source>
        <dbReference type="PROSITE-ProRule" id="PRU01091"/>
    </source>
</evidence>
<dbReference type="SUPFAM" id="SSF46894">
    <property type="entry name" value="C-terminal effector domain of the bipartite response regulators"/>
    <property type="match status" value="1"/>
</dbReference>
<evidence type="ECO:0000313" key="12">
    <source>
        <dbReference type="EMBL" id="ELR66301.1"/>
    </source>
</evidence>
<dbReference type="GO" id="GO:0000976">
    <property type="term" value="F:transcription cis-regulatory region binding"/>
    <property type="evidence" value="ECO:0007669"/>
    <property type="project" value="TreeGrafter"/>
</dbReference>
<feature type="domain" description="OmpR/PhoB-type" evidence="11">
    <location>
        <begin position="140"/>
        <end position="239"/>
    </location>
</feature>
<feature type="DNA-binding region" description="OmpR/PhoB-type" evidence="9">
    <location>
        <begin position="140"/>
        <end position="239"/>
    </location>
</feature>
<dbReference type="Gene3D" id="3.40.50.2300">
    <property type="match status" value="1"/>
</dbReference>
<dbReference type="SMART" id="SM00862">
    <property type="entry name" value="Trans_reg_C"/>
    <property type="match status" value="1"/>
</dbReference>
<dbReference type="RefSeq" id="WP_007464543.1">
    <property type="nucleotide sequence ID" value="NZ_AMZO01000008.1"/>
</dbReference>
<dbReference type="PROSITE" id="PS50110">
    <property type="entry name" value="RESPONSE_REGULATORY"/>
    <property type="match status" value="1"/>
</dbReference>
<dbReference type="PROSITE" id="PS51755">
    <property type="entry name" value="OMPR_PHOB"/>
    <property type="match status" value="1"/>
</dbReference>
<dbReference type="PATRIC" id="fig|1056511.3.peg.1705"/>
<keyword evidence="6 9" id="KW-0238">DNA-binding</keyword>
<keyword evidence="7" id="KW-0804">Transcription</keyword>
<evidence type="ECO:0000256" key="4">
    <source>
        <dbReference type="ARBA" id="ARBA00023012"/>
    </source>
</evidence>
<dbReference type="GO" id="GO:0006355">
    <property type="term" value="P:regulation of DNA-templated transcription"/>
    <property type="evidence" value="ECO:0007669"/>
    <property type="project" value="InterPro"/>
</dbReference>
<keyword evidence="3" id="KW-0597">Phosphoprotein</keyword>
<evidence type="ECO:0000256" key="3">
    <source>
        <dbReference type="ARBA" id="ARBA00022553"/>
    </source>
</evidence>
<proteinExistence type="predicted"/>
<accession>L8JBW5</accession>
<reference evidence="12 13" key="1">
    <citation type="submission" date="2012-12" db="EMBL/GenBank/DDBJ databases">
        <title>Genome Assembly of Photobacterium sp. AK15.</title>
        <authorList>
            <person name="Khatri I."/>
            <person name="Vaidya B."/>
            <person name="Srinivas T.N.R."/>
            <person name="Subramanian S."/>
            <person name="Pinnaka A."/>
        </authorList>
    </citation>
    <scope>NUCLEOTIDE SEQUENCE [LARGE SCALE GENOMIC DNA]</scope>
    <source>
        <strain evidence="12 13">AK15</strain>
    </source>
</reference>
<keyword evidence="2" id="KW-0963">Cytoplasm</keyword>
<dbReference type="InterPro" id="IPR001867">
    <property type="entry name" value="OmpR/PhoB-type_DNA-bd"/>
</dbReference>
<protein>
    <submittedName>
        <fullName evidence="12">Transcriptional regulatory protein RstA</fullName>
    </submittedName>
</protein>
<dbReference type="PANTHER" id="PTHR48111:SF47">
    <property type="entry name" value="TRANSCRIPTIONAL REGULATORY PROTEIN RSTA"/>
    <property type="match status" value="1"/>
</dbReference>
<name>L8JBW5_9GAMM</name>
<dbReference type="OrthoDB" id="9802426at2"/>
<sequence length="242" mass="27272">MTKIILVEDNPDLRAKHQSYLTEHGYDVTLSDEASATSLVCDAQPDLVIISLSCPGNDGLGICRQLRPRVKSKLLFLTPFADDIEHVAALELGADDFIKQSISMRVLLARIRMLLRRMQSDAPLNNLNDKLSHSVVHISDEKLVCGNLVLNNKRKSCVMEEQVISLTASEFDLLWLLASKADEVLSREYLVKVLRGVEYDGFDRTIDNKIATLRKKLGDMPSQPRRIITVRSKGYAFMPDCW</sequence>
<dbReference type="SMART" id="SM00448">
    <property type="entry name" value="REC"/>
    <property type="match status" value="1"/>
</dbReference>
<dbReference type="FunFam" id="1.10.10.10:FF:000099">
    <property type="entry name" value="Two-component system response regulator TorR"/>
    <property type="match status" value="1"/>
</dbReference>
<dbReference type="InterPro" id="IPR016032">
    <property type="entry name" value="Sig_transdc_resp-reg_C-effctor"/>
</dbReference>
<evidence type="ECO:0000256" key="2">
    <source>
        <dbReference type="ARBA" id="ARBA00022490"/>
    </source>
</evidence>
<dbReference type="Pfam" id="PF00486">
    <property type="entry name" value="Trans_reg_C"/>
    <property type="match status" value="1"/>
</dbReference>
<comment type="caution">
    <text evidence="12">The sequence shown here is derived from an EMBL/GenBank/DDBJ whole genome shotgun (WGS) entry which is preliminary data.</text>
</comment>
<evidence type="ECO:0000256" key="6">
    <source>
        <dbReference type="ARBA" id="ARBA00023125"/>
    </source>
</evidence>
<evidence type="ECO:0000256" key="1">
    <source>
        <dbReference type="ARBA" id="ARBA00004496"/>
    </source>
</evidence>
<evidence type="ECO:0000256" key="7">
    <source>
        <dbReference type="ARBA" id="ARBA00023163"/>
    </source>
</evidence>
<keyword evidence="13" id="KW-1185">Reference proteome</keyword>
<keyword evidence="4" id="KW-0902">Two-component regulatory system</keyword>
<dbReference type="PANTHER" id="PTHR48111">
    <property type="entry name" value="REGULATOR OF RPOS"/>
    <property type="match status" value="1"/>
</dbReference>
<dbReference type="InterPro" id="IPR001789">
    <property type="entry name" value="Sig_transdc_resp-reg_receiver"/>
</dbReference>
<keyword evidence="5" id="KW-0805">Transcription regulation</keyword>
<dbReference type="Pfam" id="PF00072">
    <property type="entry name" value="Response_reg"/>
    <property type="match status" value="1"/>
</dbReference>
<organism evidence="12 13">
    <name type="scientific">Photobacterium marinum</name>
    <dbReference type="NCBI Taxonomy" id="1056511"/>
    <lineage>
        <taxon>Bacteria</taxon>
        <taxon>Pseudomonadati</taxon>
        <taxon>Pseudomonadota</taxon>
        <taxon>Gammaproteobacteria</taxon>
        <taxon>Vibrionales</taxon>
        <taxon>Vibrionaceae</taxon>
        <taxon>Photobacterium</taxon>
    </lineage>
</organism>
<evidence type="ECO:0000256" key="8">
    <source>
        <dbReference type="PROSITE-ProRule" id="PRU00169"/>
    </source>
</evidence>
<dbReference type="Proteomes" id="UP000011134">
    <property type="component" value="Unassembled WGS sequence"/>
</dbReference>
<dbReference type="GO" id="GO:0032993">
    <property type="term" value="C:protein-DNA complex"/>
    <property type="evidence" value="ECO:0007669"/>
    <property type="project" value="TreeGrafter"/>
</dbReference>